<dbReference type="InterPro" id="IPR041633">
    <property type="entry name" value="Polbeta"/>
</dbReference>
<name>A0A2H0WQK9_9BACT</name>
<dbReference type="SUPFAM" id="SSF81301">
    <property type="entry name" value="Nucleotidyltransferase"/>
    <property type="match status" value="1"/>
</dbReference>
<accession>A0A2H0WQK9</accession>
<dbReference type="PANTHER" id="PTHR43449">
    <property type="entry name" value="NUCLEOTIDYLTRANSFERASE"/>
    <property type="match status" value="1"/>
</dbReference>
<dbReference type="InterPro" id="IPR043519">
    <property type="entry name" value="NT_sf"/>
</dbReference>
<proteinExistence type="predicted"/>
<gene>
    <name evidence="2" type="ORF">COT65_00110</name>
</gene>
<reference evidence="3" key="1">
    <citation type="submission" date="2017-09" db="EMBL/GenBank/DDBJ databases">
        <title>Depth-based differentiation of microbial function through sediment-hosted aquifers and enrichment of novel symbionts in the deep terrestrial subsurface.</title>
        <authorList>
            <person name="Probst A.J."/>
            <person name="Ladd B."/>
            <person name="Jarett J.K."/>
            <person name="Geller-Mcgrath D.E."/>
            <person name="Sieber C.M.K."/>
            <person name="Emerson J.B."/>
            <person name="Anantharaman K."/>
            <person name="Thomas B.C."/>
            <person name="Malmstrom R."/>
            <person name="Stieglmeier M."/>
            <person name="Klingl A."/>
            <person name="Woyke T."/>
            <person name="Ryan C.M."/>
            <person name="Banfield J.F."/>
        </authorList>
    </citation>
    <scope>NUCLEOTIDE SEQUENCE [LARGE SCALE GENOMIC DNA]</scope>
</reference>
<dbReference type="EMBL" id="PEZJ01000003">
    <property type="protein sequence ID" value="PIS14189.1"/>
    <property type="molecule type" value="Genomic_DNA"/>
</dbReference>
<dbReference type="PANTHER" id="PTHR43449:SF1">
    <property type="entry name" value="POLYMERASE BETA NUCLEOTIDYLTRANSFERASE DOMAIN-CONTAINING PROTEIN"/>
    <property type="match status" value="1"/>
</dbReference>
<dbReference type="AlphaFoldDB" id="A0A2H0WQK9"/>
<feature type="domain" description="Polymerase beta nucleotidyltransferase" evidence="1">
    <location>
        <begin position="11"/>
        <end position="104"/>
    </location>
</feature>
<organism evidence="2 3">
    <name type="scientific">Candidatus Shapirobacteria bacterium CG09_land_8_20_14_0_10_47_13</name>
    <dbReference type="NCBI Taxonomy" id="1974481"/>
    <lineage>
        <taxon>Bacteria</taxon>
        <taxon>Candidatus Shapironibacteriota</taxon>
    </lineage>
</organism>
<dbReference type="Gene3D" id="3.30.460.10">
    <property type="entry name" value="Beta Polymerase, domain 2"/>
    <property type="match status" value="1"/>
</dbReference>
<evidence type="ECO:0000313" key="2">
    <source>
        <dbReference type="EMBL" id="PIS14189.1"/>
    </source>
</evidence>
<dbReference type="Pfam" id="PF18765">
    <property type="entry name" value="Polbeta"/>
    <property type="match status" value="1"/>
</dbReference>
<evidence type="ECO:0000313" key="3">
    <source>
        <dbReference type="Proteomes" id="UP000230033"/>
    </source>
</evidence>
<protein>
    <recommendedName>
        <fullName evidence="1">Polymerase beta nucleotidyltransferase domain-containing protein</fullName>
    </recommendedName>
</protein>
<dbReference type="Proteomes" id="UP000230033">
    <property type="component" value="Unassembled WGS sequence"/>
</dbReference>
<comment type="caution">
    <text evidence="2">The sequence shown here is derived from an EMBL/GenBank/DDBJ whole genome shotgun (WGS) entry which is preliminary data.</text>
</comment>
<evidence type="ECO:0000259" key="1">
    <source>
        <dbReference type="Pfam" id="PF18765"/>
    </source>
</evidence>
<sequence length="106" mass="12072">MADLFKTTLKNIVIALQEYQPEKIILFGSAAEGKFGAQSDLDLFILKKTKKRFMDRIGEVLDLVAEFEIPVDPVVYTPQEFSRAKKENRMFIEEVLGKGKVIYEAA</sequence>
<dbReference type="CDD" id="cd05403">
    <property type="entry name" value="NT_KNTase_like"/>
    <property type="match status" value="1"/>
</dbReference>